<evidence type="ECO:0000313" key="4">
    <source>
        <dbReference type="Proteomes" id="UP001433088"/>
    </source>
</evidence>
<dbReference type="Proteomes" id="UP001433088">
    <property type="component" value="Unassembled WGS sequence"/>
</dbReference>
<proteinExistence type="predicted"/>
<comment type="caution">
    <text evidence="3">The sequence shown here is derived from an EMBL/GenBank/DDBJ whole genome shotgun (WGS) entry which is preliminary data.</text>
</comment>
<sequence length="325" mass="36891">MIRKFATAVLVLTGLISISGCVGADQSQTPETQMVNLIGEIRQYTQKKDPRFQILGNGATGLLEETPNNSVHNVEKLITSMDGFLTESVYYVHDGPDSVKSQSKDYITYLKAMFAKPKMAGKAVWTLDYIKDATLQEDDEKRGQADGYVSMALAGQNLDRIPDKKAPFSNTKDINRIQDAENFLFLLNPGSFLKKEDYLNALSRTRYDVLIVDLYYGDTPLMKNDVDLLKTKPQGGKRLVLAYMSIGEAADYRPYWKNEWNTTRPSWIQAPNPDWPGSFKVCYWSPQWKHILYGNNQAYLDQIIKAGFDGVFLDVIDAWQYFANK</sequence>
<dbReference type="Gene3D" id="3.20.20.70">
    <property type="entry name" value="Aldolase class I"/>
    <property type="match status" value="2"/>
</dbReference>
<evidence type="ECO:0000259" key="2">
    <source>
        <dbReference type="Pfam" id="PF03537"/>
    </source>
</evidence>
<dbReference type="SUPFAM" id="SSF51445">
    <property type="entry name" value="(Trans)glycosidases"/>
    <property type="match status" value="1"/>
</dbReference>
<dbReference type="InterPro" id="IPR013785">
    <property type="entry name" value="Aldolase_TIM"/>
</dbReference>
<dbReference type="InterPro" id="IPR017853">
    <property type="entry name" value="GH"/>
</dbReference>
<dbReference type="EMBL" id="JBBMEU010000068">
    <property type="protein sequence ID" value="MEQ2422987.1"/>
    <property type="molecule type" value="Genomic_DNA"/>
</dbReference>
<dbReference type="PROSITE" id="PS51257">
    <property type="entry name" value="PROKAR_LIPOPROTEIN"/>
    <property type="match status" value="1"/>
</dbReference>
<dbReference type="InterPro" id="IPR004352">
    <property type="entry name" value="GH114_TIM-barrel"/>
</dbReference>
<organism evidence="3 4">
    <name type="scientific">Megasphaera intestinihominis</name>
    <dbReference type="NCBI Taxonomy" id="3133159"/>
    <lineage>
        <taxon>Bacteria</taxon>
        <taxon>Bacillati</taxon>
        <taxon>Bacillota</taxon>
        <taxon>Negativicutes</taxon>
        <taxon>Veillonellales</taxon>
        <taxon>Veillonellaceae</taxon>
        <taxon>Megasphaera</taxon>
    </lineage>
</organism>
<protein>
    <submittedName>
        <fullName evidence="3">Endo alpha-1,4 polygalactosaminidase</fullName>
    </submittedName>
</protein>
<evidence type="ECO:0000313" key="3">
    <source>
        <dbReference type="EMBL" id="MEQ2422987.1"/>
    </source>
</evidence>
<name>A0ABV1CXX1_9FIRM</name>
<feature type="domain" description="Glycoside-hydrolase family GH114 TIM-barrel" evidence="2">
    <location>
        <begin position="212"/>
        <end position="320"/>
    </location>
</feature>
<keyword evidence="1" id="KW-0732">Signal</keyword>
<dbReference type="PANTHER" id="PTHR35882">
    <property type="entry name" value="PELA"/>
    <property type="match status" value="1"/>
</dbReference>
<dbReference type="RefSeq" id="WP_292282694.1">
    <property type="nucleotide sequence ID" value="NZ_JBBMEU010000068.1"/>
</dbReference>
<dbReference type="Pfam" id="PF03537">
    <property type="entry name" value="Glyco_hydro_114"/>
    <property type="match status" value="1"/>
</dbReference>
<reference evidence="3 4" key="1">
    <citation type="submission" date="2024-03" db="EMBL/GenBank/DDBJ databases">
        <title>Human intestinal bacterial collection.</title>
        <authorList>
            <person name="Pauvert C."/>
            <person name="Hitch T.C.A."/>
            <person name="Clavel T."/>
        </authorList>
    </citation>
    <scope>NUCLEOTIDE SEQUENCE [LARGE SCALE GENOMIC DNA]</scope>
    <source>
        <strain evidence="3 4">CLA-AA-H81</strain>
    </source>
</reference>
<feature type="chain" id="PRO_5046828579" evidence="1">
    <location>
        <begin position="25"/>
        <end position="325"/>
    </location>
</feature>
<feature type="signal peptide" evidence="1">
    <location>
        <begin position="1"/>
        <end position="24"/>
    </location>
</feature>
<keyword evidence="4" id="KW-1185">Reference proteome</keyword>
<evidence type="ECO:0000256" key="1">
    <source>
        <dbReference type="SAM" id="SignalP"/>
    </source>
</evidence>
<accession>A0ABV1CXX1</accession>
<dbReference type="PANTHER" id="PTHR35882:SF2">
    <property type="entry name" value="PELA"/>
    <property type="match status" value="1"/>
</dbReference>
<gene>
    <name evidence="3" type="ORF">WMO23_09645</name>
</gene>